<evidence type="ECO:0008006" key="4">
    <source>
        <dbReference type="Google" id="ProtNLM"/>
    </source>
</evidence>
<comment type="caution">
    <text evidence="2">The sequence shown here is derived from an EMBL/GenBank/DDBJ whole genome shotgun (WGS) entry which is preliminary data.</text>
</comment>
<reference evidence="2 3" key="1">
    <citation type="journal article" date="2024" name="Nat. Commun.">
        <title>Phylogenomics reveals the evolutionary origins of lichenization in chlorophyte algae.</title>
        <authorList>
            <person name="Puginier C."/>
            <person name="Libourel C."/>
            <person name="Otte J."/>
            <person name="Skaloud P."/>
            <person name="Haon M."/>
            <person name="Grisel S."/>
            <person name="Petersen M."/>
            <person name="Berrin J.G."/>
            <person name="Delaux P.M."/>
            <person name="Dal Grande F."/>
            <person name="Keller J."/>
        </authorList>
    </citation>
    <scope>NUCLEOTIDE SEQUENCE [LARGE SCALE GENOMIC DNA]</scope>
    <source>
        <strain evidence="2 3">SAG 2036</strain>
    </source>
</reference>
<evidence type="ECO:0000313" key="2">
    <source>
        <dbReference type="EMBL" id="KAK9791610.1"/>
    </source>
</evidence>
<dbReference type="Proteomes" id="UP001465755">
    <property type="component" value="Unassembled WGS sequence"/>
</dbReference>
<dbReference type="AlphaFoldDB" id="A0AAW1NRM7"/>
<keyword evidence="3" id="KW-1185">Reference proteome</keyword>
<gene>
    <name evidence="2" type="ORF">WJX73_009132</name>
</gene>
<sequence>MTRSLTGSAFGTDRRGTGSTANANQCPGGLVTAARHASTHKKASTGSTNGAALRRQRCRELFASPELQSVLAIQVLPALALPDLAAAACTCKALRSLVYEQSYLWPLAAAAYLPPQHPSLTGKDRLAVQQVMQRRLDIKRRTINGRSSRPRPAHLDPSYLGSFQMIYSACGTRLALAQDTRIGLCKVPEGTALFTQDYEHLDIPFGTFKFDRTGAFFGFSFKTAETRTSALVCSTASGQPILKSDASNFITFFTSARQALIENERCGTFEVWDLVQQTLLYAIACKAHFNLSLIMDDAFIMGFDELEELGICCGPVMGITAGDSMMLQAQTWVQMGSL</sequence>
<proteinExistence type="predicted"/>
<dbReference type="EMBL" id="JALJOQ010000174">
    <property type="protein sequence ID" value="KAK9791610.1"/>
    <property type="molecule type" value="Genomic_DNA"/>
</dbReference>
<name>A0AAW1NRM7_9CHLO</name>
<accession>A0AAW1NRM7</accession>
<protein>
    <recommendedName>
        <fullName evidence="4">F-box domain-containing protein</fullName>
    </recommendedName>
</protein>
<organism evidence="2 3">
    <name type="scientific">Symbiochloris irregularis</name>
    <dbReference type="NCBI Taxonomy" id="706552"/>
    <lineage>
        <taxon>Eukaryota</taxon>
        <taxon>Viridiplantae</taxon>
        <taxon>Chlorophyta</taxon>
        <taxon>core chlorophytes</taxon>
        <taxon>Trebouxiophyceae</taxon>
        <taxon>Trebouxiales</taxon>
        <taxon>Trebouxiaceae</taxon>
        <taxon>Symbiochloris</taxon>
    </lineage>
</organism>
<evidence type="ECO:0000313" key="3">
    <source>
        <dbReference type="Proteomes" id="UP001465755"/>
    </source>
</evidence>
<feature type="region of interest" description="Disordered" evidence="1">
    <location>
        <begin position="1"/>
        <end position="27"/>
    </location>
</feature>
<evidence type="ECO:0000256" key="1">
    <source>
        <dbReference type="SAM" id="MobiDB-lite"/>
    </source>
</evidence>